<keyword evidence="4" id="KW-1185">Reference proteome</keyword>
<dbReference type="InterPro" id="IPR008243">
    <property type="entry name" value="Chorismate_mutase_AroH"/>
</dbReference>
<dbReference type="Proteomes" id="UP001148125">
    <property type="component" value="Unassembled WGS sequence"/>
</dbReference>
<dbReference type="PANTHER" id="PTHR21164">
    <property type="entry name" value="CHORISMATE MUTASE"/>
    <property type="match status" value="1"/>
</dbReference>
<evidence type="ECO:0000256" key="2">
    <source>
        <dbReference type="PROSITE-ProRule" id="PRU00514"/>
    </source>
</evidence>
<sequence>MIRGIRGATTVEVNEEEVILDATEKLLETIITKNGVKPEDVAQIVVTVTHDLNATFPAKALRRFEGWKFVPIMCALEIPVPNSLPMCIRVMITAETDVPQSEVEHIYLENAISLRPDLQLTNKEDSR</sequence>
<dbReference type="EMBL" id="JAOTPO010000001">
    <property type="protein sequence ID" value="MDE5411922.1"/>
    <property type="molecule type" value="Genomic_DNA"/>
</dbReference>
<dbReference type="SUPFAM" id="SSF55298">
    <property type="entry name" value="YjgF-like"/>
    <property type="match status" value="1"/>
</dbReference>
<keyword evidence="2" id="KW-0057">Aromatic amino acid biosynthesis</keyword>
<dbReference type="Gene3D" id="3.30.1330.40">
    <property type="entry name" value="RutC-like"/>
    <property type="match status" value="1"/>
</dbReference>
<dbReference type="EC" id="5.4.99.5" evidence="1 2"/>
<proteinExistence type="predicted"/>
<name>A0ABT5V8Y4_9BACI</name>
<protein>
    <recommendedName>
        <fullName evidence="1 2">chorismate mutase</fullName>
        <ecNumber evidence="1 2">5.4.99.5</ecNumber>
    </recommendedName>
</protein>
<dbReference type="PIRSF" id="PIRSF005965">
    <property type="entry name" value="Chor_mut_AroH"/>
    <property type="match status" value="1"/>
</dbReference>
<gene>
    <name evidence="3" type="primary">aroH</name>
    <name evidence="3" type="ORF">N7Z68_00815</name>
</gene>
<dbReference type="NCBIfam" id="TIGR01796">
    <property type="entry name" value="CM_mono_aroH"/>
    <property type="match status" value="1"/>
</dbReference>
<keyword evidence="2 3" id="KW-0413">Isomerase</keyword>
<dbReference type="CDD" id="cd02185">
    <property type="entry name" value="AroH"/>
    <property type="match status" value="1"/>
</dbReference>
<comment type="catalytic activity">
    <reaction evidence="2">
        <text>chorismate = prephenate</text>
        <dbReference type="Rhea" id="RHEA:13897"/>
        <dbReference type="ChEBI" id="CHEBI:29748"/>
        <dbReference type="ChEBI" id="CHEBI:29934"/>
        <dbReference type="EC" id="5.4.99.5"/>
    </reaction>
</comment>
<dbReference type="RefSeq" id="WP_275116553.1">
    <property type="nucleotide sequence ID" value="NZ_JAOTPO010000001.1"/>
</dbReference>
<dbReference type="PROSITE" id="PS51167">
    <property type="entry name" value="CHORISMATE_MUT_1"/>
    <property type="match status" value="1"/>
</dbReference>
<dbReference type="InterPro" id="IPR035959">
    <property type="entry name" value="RutC-like_sf"/>
</dbReference>
<dbReference type="PANTHER" id="PTHR21164:SF0">
    <property type="entry name" value="CHORISMATE MUTASE AROH"/>
    <property type="match status" value="1"/>
</dbReference>
<keyword evidence="2" id="KW-0028">Amino-acid biosynthesis</keyword>
<evidence type="ECO:0000313" key="3">
    <source>
        <dbReference type="EMBL" id="MDE5411922.1"/>
    </source>
</evidence>
<dbReference type="Pfam" id="PF07736">
    <property type="entry name" value="CM_1"/>
    <property type="match status" value="1"/>
</dbReference>
<evidence type="ECO:0000313" key="4">
    <source>
        <dbReference type="Proteomes" id="UP001148125"/>
    </source>
</evidence>
<organism evidence="3 4">
    <name type="scientific">Alkalihalobacterium chitinilyticum</name>
    <dbReference type="NCBI Taxonomy" id="2980103"/>
    <lineage>
        <taxon>Bacteria</taxon>
        <taxon>Bacillati</taxon>
        <taxon>Bacillota</taxon>
        <taxon>Bacilli</taxon>
        <taxon>Bacillales</taxon>
        <taxon>Bacillaceae</taxon>
        <taxon>Alkalihalobacterium</taxon>
    </lineage>
</organism>
<reference evidence="3" key="1">
    <citation type="submission" date="2024-05" db="EMBL/GenBank/DDBJ databases">
        <title>Alkalihalobacillus sp. strain MEB203 novel alkaliphilic bacterium from Lonar Lake, India.</title>
        <authorList>
            <person name="Joshi A."/>
            <person name="Thite S."/>
            <person name="Mengade P."/>
        </authorList>
    </citation>
    <scope>NUCLEOTIDE SEQUENCE</scope>
    <source>
        <strain evidence="3">MEB 203</strain>
    </source>
</reference>
<evidence type="ECO:0000256" key="1">
    <source>
        <dbReference type="NCBIfam" id="TIGR01796"/>
    </source>
</evidence>
<accession>A0ABT5V8Y4</accession>
<comment type="caution">
    <text evidence="3">The sequence shown here is derived from an EMBL/GenBank/DDBJ whole genome shotgun (WGS) entry which is preliminary data.</text>
</comment>
<dbReference type="GO" id="GO:0004106">
    <property type="term" value="F:chorismate mutase activity"/>
    <property type="evidence" value="ECO:0007669"/>
    <property type="project" value="UniProtKB-EC"/>
</dbReference>